<sequence>MMRRISYTIALISLLSACLEVRSVSEQDSIQAQKLDTYLQTAYHLNNTQKESLQAGYPFVGMSLKEANLALFPSHYQVSFSDKLLQASYKNRWGVEYLLVFNQASESVIDWYLQDKVQLREPSDCHPHTGLEGMTLR</sequence>
<dbReference type="EMBL" id="AP014633">
    <property type="protein sequence ID" value="BAP56601.1"/>
    <property type="molecule type" value="Genomic_DNA"/>
</dbReference>
<dbReference type="STRING" id="40754.THII_2304"/>
<evidence type="ECO:0000313" key="2">
    <source>
        <dbReference type="Proteomes" id="UP000031623"/>
    </source>
</evidence>
<evidence type="ECO:0008006" key="3">
    <source>
        <dbReference type="Google" id="ProtNLM"/>
    </source>
</evidence>
<proteinExistence type="predicted"/>
<gene>
    <name evidence="1" type="ORF">THII_2304</name>
</gene>
<reference evidence="1 2" key="1">
    <citation type="journal article" date="2014" name="ISME J.">
        <title>Ecophysiology of Thioploca ingrica as revealed by the complete genome sequence supplemented with proteomic evidence.</title>
        <authorList>
            <person name="Kojima H."/>
            <person name="Ogura Y."/>
            <person name="Yamamoto N."/>
            <person name="Togashi T."/>
            <person name="Mori H."/>
            <person name="Watanabe T."/>
            <person name="Nemoto F."/>
            <person name="Kurokawa K."/>
            <person name="Hayashi T."/>
            <person name="Fukui M."/>
        </authorList>
    </citation>
    <scope>NUCLEOTIDE SEQUENCE [LARGE SCALE GENOMIC DNA]</scope>
</reference>
<dbReference type="Proteomes" id="UP000031623">
    <property type="component" value="Chromosome"/>
</dbReference>
<keyword evidence="2" id="KW-1185">Reference proteome</keyword>
<dbReference type="AlphaFoldDB" id="A0A090BVC2"/>
<organism evidence="1 2">
    <name type="scientific">Thioploca ingrica</name>
    <dbReference type="NCBI Taxonomy" id="40754"/>
    <lineage>
        <taxon>Bacteria</taxon>
        <taxon>Pseudomonadati</taxon>
        <taxon>Pseudomonadota</taxon>
        <taxon>Gammaproteobacteria</taxon>
        <taxon>Thiotrichales</taxon>
        <taxon>Thiotrichaceae</taxon>
        <taxon>Thioploca</taxon>
    </lineage>
</organism>
<dbReference type="HOGENOM" id="CLU_1864230_0_0_6"/>
<dbReference type="KEGG" id="tig:THII_2304"/>
<protein>
    <recommendedName>
        <fullName evidence="3">Lipoprotein</fullName>
    </recommendedName>
</protein>
<name>A0A090BVC2_9GAMM</name>
<evidence type="ECO:0000313" key="1">
    <source>
        <dbReference type="EMBL" id="BAP56601.1"/>
    </source>
</evidence>
<accession>A0A090BVC2</accession>